<keyword evidence="3" id="KW-1185">Reference proteome</keyword>
<sequence>MRGKSFATGNETRADRPHHPLRIGVADQSGLDAAIEITAGFGAGNTVQLGRQQAVSASGIEARRAETPQVGSVYESPARGIPRADAIIFMGASP</sequence>
<proteinExistence type="predicted"/>
<comment type="caution">
    <text evidence="2">The sequence shown here is derived from an EMBL/GenBank/DDBJ whole genome shotgun (WGS) entry which is preliminary data.</text>
</comment>
<evidence type="ECO:0000256" key="1">
    <source>
        <dbReference type="SAM" id="MobiDB-lite"/>
    </source>
</evidence>
<evidence type="ECO:0000313" key="2">
    <source>
        <dbReference type="EMBL" id="MFD2235769.1"/>
    </source>
</evidence>
<dbReference type="EMBL" id="JBHUIY010000077">
    <property type="protein sequence ID" value="MFD2235769.1"/>
    <property type="molecule type" value="Genomic_DNA"/>
</dbReference>
<protein>
    <submittedName>
        <fullName evidence="2">Uncharacterized protein</fullName>
    </submittedName>
</protein>
<feature type="region of interest" description="Disordered" evidence="1">
    <location>
        <begin position="1"/>
        <end position="22"/>
    </location>
</feature>
<accession>A0ABW5CER6</accession>
<evidence type="ECO:0000313" key="3">
    <source>
        <dbReference type="Proteomes" id="UP001597296"/>
    </source>
</evidence>
<organism evidence="2 3">
    <name type="scientific">Phaeospirillum tilakii</name>
    <dbReference type="NCBI Taxonomy" id="741673"/>
    <lineage>
        <taxon>Bacteria</taxon>
        <taxon>Pseudomonadati</taxon>
        <taxon>Pseudomonadota</taxon>
        <taxon>Alphaproteobacteria</taxon>
        <taxon>Rhodospirillales</taxon>
        <taxon>Rhodospirillaceae</taxon>
        <taxon>Phaeospirillum</taxon>
    </lineage>
</organism>
<reference evidence="3" key="1">
    <citation type="journal article" date="2019" name="Int. J. Syst. Evol. Microbiol.">
        <title>The Global Catalogue of Microorganisms (GCM) 10K type strain sequencing project: providing services to taxonomists for standard genome sequencing and annotation.</title>
        <authorList>
            <consortium name="The Broad Institute Genomics Platform"/>
            <consortium name="The Broad Institute Genome Sequencing Center for Infectious Disease"/>
            <person name="Wu L."/>
            <person name="Ma J."/>
        </authorList>
    </citation>
    <scope>NUCLEOTIDE SEQUENCE [LARGE SCALE GENOMIC DNA]</scope>
    <source>
        <strain evidence="3">KCTC 15012</strain>
    </source>
</reference>
<gene>
    <name evidence="2" type="ORF">ACFSNB_18420</name>
</gene>
<name>A0ABW5CER6_9PROT</name>
<dbReference type="RefSeq" id="WP_377319241.1">
    <property type="nucleotide sequence ID" value="NZ_JBHUIY010000077.1"/>
</dbReference>
<dbReference type="Proteomes" id="UP001597296">
    <property type="component" value="Unassembled WGS sequence"/>
</dbReference>